<dbReference type="SUPFAM" id="SSF63829">
    <property type="entry name" value="Calcium-dependent phosphotriesterase"/>
    <property type="match status" value="1"/>
</dbReference>
<dbReference type="EMBL" id="JBGFTU010000008">
    <property type="protein sequence ID" value="MEZ0164867.1"/>
    <property type="molecule type" value="Genomic_DNA"/>
</dbReference>
<dbReference type="Proteomes" id="UP001565927">
    <property type="component" value="Unassembled WGS sequence"/>
</dbReference>
<evidence type="ECO:0000313" key="3">
    <source>
        <dbReference type="Proteomes" id="UP001565927"/>
    </source>
</evidence>
<keyword evidence="3" id="KW-1185">Reference proteome</keyword>
<evidence type="ECO:0000256" key="1">
    <source>
        <dbReference type="SAM" id="SignalP"/>
    </source>
</evidence>
<reference evidence="2 3" key="1">
    <citation type="submission" date="2024-07" db="EMBL/GenBank/DDBJ databases">
        <authorList>
            <person name="Thanompreechachai J."/>
            <person name="Duangmal K."/>
        </authorList>
    </citation>
    <scope>NUCLEOTIDE SEQUENCE [LARGE SCALE GENOMIC DNA]</scope>
    <source>
        <strain evidence="2 3">LSe6-4</strain>
    </source>
</reference>
<dbReference type="RefSeq" id="WP_370441107.1">
    <property type="nucleotide sequence ID" value="NZ_JBGFTU010000008.1"/>
</dbReference>
<gene>
    <name evidence="2" type="ORF">AB2L27_08825</name>
</gene>
<protein>
    <submittedName>
        <fullName evidence="2">ScyD/ScyE family protein</fullName>
    </submittedName>
</protein>
<sequence>MAHRLRTAALVLATTTTAALAVTAPAHAGAPPGGPVTVVTQGLDDPFGVASEGGKFYVAESSSGEISGFVPGGDPSVRLADFAAPAGVDRRAGTLYVVTGESQDPSATGGSTLWSSRRGEPRRVLADLLAYELANNPDGQTQFGPDGAPLDALSNPFAVLAGRGPDQRVFVADAGANDVLAVDPSGEVSTFFVPPVVTTGACEGVPNNDPASTGCDPVPTGLAWGPQGHLFVSTLSGEAPGEGRVYELDPCDGTVLGVTSGFTAPTGVAVGDDGTVYVSELLEGAPEGEGPPPADFDPTTVGRIVAVAPDGERSAAQVTMPLGLRFTGGHLYSTAFSVAGLFLGRPGLGQVVRVDDAAFEPLS</sequence>
<evidence type="ECO:0000313" key="2">
    <source>
        <dbReference type="EMBL" id="MEZ0164867.1"/>
    </source>
</evidence>
<proteinExistence type="predicted"/>
<dbReference type="InterPro" id="IPR011042">
    <property type="entry name" value="6-blade_b-propeller_TolB-like"/>
</dbReference>
<keyword evidence="1" id="KW-0732">Signal</keyword>
<dbReference type="Gene3D" id="2.120.10.30">
    <property type="entry name" value="TolB, C-terminal domain"/>
    <property type="match status" value="1"/>
</dbReference>
<name>A0ABV4GZX3_9ACTN</name>
<comment type="caution">
    <text evidence="2">The sequence shown here is derived from an EMBL/GenBank/DDBJ whole genome shotgun (WGS) entry which is preliminary data.</text>
</comment>
<dbReference type="InterPro" id="IPR048031">
    <property type="entry name" value="ScyD/ScyE-like"/>
</dbReference>
<feature type="signal peptide" evidence="1">
    <location>
        <begin position="1"/>
        <end position="28"/>
    </location>
</feature>
<accession>A0ABV4GZX3</accession>
<dbReference type="NCBIfam" id="NF033206">
    <property type="entry name" value="ScyE_fam"/>
    <property type="match status" value="1"/>
</dbReference>
<organism evidence="2 3">
    <name type="scientific">Kineococcus halophytocola</name>
    <dbReference type="NCBI Taxonomy" id="3234027"/>
    <lineage>
        <taxon>Bacteria</taxon>
        <taxon>Bacillati</taxon>
        <taxon>Actinomycetota</taxon>
        <taxon>Actinomycetes</taxon>
        <taxon>Kineosporiales</taxon>
        <taxon>Kineosporiaceae</taxon>
        <taxon>Kineococcus</taxon>
    </lineage>
</organism>
<feature type="chain" id="PRO_5047183662" evidence="1">
    <location>
        <begin position="29"/>
        <end position="363"/>
    </location>
</feature>